<keyword evidence="1" id="KW-0175">Coiled coil</keyword>
<feature type="coiled-coil region" evidence="1">
    <location>
        <begin position="351"/>
        <end position="383"/>
    </location>
</feature>
<feature type="compositionally biased region" description="Basic and acidic residues" evidence="2">
    <location>
        <begin position="1260"/>
        <end position="1283"/>
    </location>
</feature>
<feature type="region of interest" description="Disordered" evidence="2">
    <location>
        <begin position="1129"/>
        <end position="1166"/>
    </location>
</feature>
<feature type="region of interest" description="Disordered" evidence="2">
    <location>
        <begin position="1184"/>
        <end position="1206"/>
    </location>
</feature>
<dbReference type="EMBL" id="CAKKNE010000001">
    <property type="protein sequence ID" value="CAH0364348.1"/>
    <property type="molecule type" value="Genomic_DNA"/>
</dbReference>
<dbReference type="Gene3D" id="1.20.5.190">
    <property type="match status" value="1"/>
</dbReference>
<evidence type="ECO:0000256" key="2">
    <source>
        <dbReference type="SAM" id="MobiDB-lite"/>
    </source>
</evidence>
<accession>A0A8J2S4U0</accession>
<feature type="region of interest" description="Disordered" evidence="2">
    <location>
        <begin position="493"/>
        <end position="520"/>
    </location>
</feature>
<feature type="compositionally biased region" description="Basic and acidic residues" evidence="2">
    <location>
        <begin position="1048"/>
        <end position="1067"/>
    </location>
</feature>
<feature type="region of interest" description="Disordered" evidence="2">
    <location>
        <begin position="1245"/>
        <end position="1300"/>
    </location>
</feature>
<keyword evidence="4" id="KW-1185">Reference proteome</keyword>
<evidence type="ECO:0000313" key="4">
    <source>
        <dbReference type="Proteomes" id="UP000789595"/>
    </source>
</evidence>
<organism evidence="3 4">
    <name type="scientific">Pelagomonas calceolata</name>
    <dbReference type="NCBI Taxonomy" id="35677"/>
    <lineage>
        <taxon>Eukaryota</taxon>
        <taxon>Sar</taxon>
        <taxon>Stramenopiles</taxon>
        <taxon>Ochrophyta</taxon>
        <taxon>Pelagophyceae</taxon>
        <taxon>Pelagomonadales</taxon>
        <taxon>Pelagomonadaceae</taxon>
        <taxon>Pelagomonas</taxon>
    </lineage>
</organism>
<gene>
    <name evidence="3" type="ORF">PECAL_1P07060</name>
</gene>
<name>A0A8J2S4U0_9STRA</name>
<evidence type="ECO:0000313" key="3">
    <source>
        <dbReference type="EMBL" id="CAH0364348.1"/>
    </source>
</evidence>
<feature type="region of interest" description="Disordered" evidence="2">
    <location>
        <begin position="991"/>
        <end position="1095"/>
    </location>
</feature>
<comment type="caution">
    <text evidence="3">The sequence shown here is derived from an EMBL/GenBank/DDBJ whole genome shotgun (WGS) entry which is preliminary data.</text>
</comment>
<feature type="region of interest" description="Disordered" evidence="2">
    <location>
        <begin position="1"/>
        <end position="30"/>
    </location>
</feature>
<feature type="compositionally biased region" description="Basic and acidic residues" evidence="2">
    <location>
        <begin position="493"/>
        <end position="510"/>
    </location>
</feature>
<feature type="compositionally biased region" description="Acidic residues" evidence="2">
    <location>
        <begin position="1084"/>
        <end position="1095"/>
    </location>
</feature>
<feature type="compositionally biased region" description="Basic and acidic residues" evidence="2">
    <location>
        <begin position="1006"/>
        <end position="1019"/>
    </location>
</feature>
<sequence length="1300" mass="145529">MAETDAPPPEASPRAAWTADSGKPKLDSVEGAQTTIEVSLKGVKKPLGIIPIGGDASLTHLREAIKANIEQQYLPPRFAFVGQAGQVRGTREPYFPVASFNGKIQIMPKAVRRVQKKDESWLDETLSKSVLMTDSQYGETLDYGSIQLKSAWDDFPTRKKLYKPSQKIYGRPPTKRKKKKYDPLTPDPATIPDEYRVPTKAEKEKILASVDWDELMADFLIELNKYTQPAATVLQKYARRMCSVQIRNRKIREAEERRIQEEKDRERRAKLERVRLQIQAEERWRQKEAEEVPKGDIIVRADGRVSMVKKMRAEHQARLEADRKAAQDAADAAQDWLDKLVMSDITSFMGRDEALAKRAKAKKAAAELRIKQRERKRDRARAERAVADAVARLTKIWLVEFYHQEELRIDREKAEAAIQAVKDYEARLLREDKEMAEQAIRLAKAEEEKREVAKQLAIEAEAEKVRLAEQAKIDEAAAKEKMLKEKEAKRLAAEQRAKEEAERLAAEEAAKPPPPAREYPIEKEGELSGRVCTIKCTHSPEAITCDVTPSDTGKASQLVLKQEDLDWENKALVGKDWSEHAYDVGEAIVESLALQGKGRFTKLKCQLVKVVHVKREFAPDPAEEEAKRLREELAADKARRAKEKVDATEALAAALEGDSLEVLEAALERAAKAGEPDVLAAGETTVEADMAEDGGTALGDALPSPNDDDRAATKLQARVRGRNARTTKRVAIAGEPARGRRVRTLGKRFDEKLLLCAVVARADGSVDVEATSLGSARKSIATVRSEDIAELAMQGADEDLSHEDADMLSKRVCELVDPATFSPAPAPKRLERRPTPAPRSFAYGEDADLGIYEDDGASPPPPFTPSDQFLESGMPFSPEELEELRALLRSGAGRLGSALEPLSPRSQAEAEQLELILEKCSIRQPRLCAERLVREDLGWEFLVQVVASEQEPTVFQLLEGLVPRGAAAKIHAAAIEELEFERSLAAQGHHVEARRQSRAAMEAWEETQRFHEEEPERPPSRTSVRFATGDEPVFPDGREVDRDEDEIKQDVDQQRETRSREGPRARFADPTPVKGQPMSSHYVDEEETSDEESINDVDACATTLQARYRGHAERSQRLTEQKMATTLQAAERGRQGRIMVGKSARKRRERPSLEIEQPSVQSETDDEAVFDVVERRVDALFEESLPAPDVPATPPRSPLREKAAALSPEIEKVVVEAEAMEREAQVKEELAEKLKLEVEELATRAKEAEEKRALSSARRHQAEAELEKLKPETEELERQLAARRERRRSLQAASPPTSPS</sequence>
<feature type="compositionally biased region" description="Pro residues" evidence="2">
    <location>
        <begin position="1"/>
        <end position="11"/>
    </location>
</feature>
<proteinExistence type="predicted"/>
<feature type="region of interest" description="Disordered" evidence="2">
    <location>
        <begin position="166"/>
        <end position="193"/>
    </location>
</feature>
<feature type="coiled-coil region" evidence="1">
    <location>
        <begin position="244"/>
        <end position="279"/>
    </location>
</feature>
<dbReference type="Proteomes" id="UP000789595">
    <property type="component" value="Unassembled WGS sequence"/>
</dbReference>
<dbReference type="InterPro" id="IPR000048">
    <property type="entry name" value="IQ_motif_EF-hand-BS"/>
</dbReference>
<evidence type="ECO:0000256" key="1">
    <source>
        <dbReference type="SAM" id="Coils"/>
    </source>
</evidence>
<protein>
    <submittedName>
        <fullName evidence="3">Uncharacterized protein</fullName>
    </submittedName>
</protein>
<dbReference type="PROSITE" id="PS50096">
    <property type="entry name" value="IQ"/>
    <property type="match status" value="2"/>
</dbReference>
<reference evidence="3" key="1">
    <citation type="submission" date="2021-11" db="EMBL/GenBank/DDBJ databases">
        <authorList>
            <consortium name="Genoscope - CEA"/>
            <person name="William W."/>
        </authorList>
    </citation>
    <scope>NUCLEOTIDE SEQUENCE</scope>
</reference>
<feature type="compositionally biased region" description="Pro residues" evidence="2">
    <location>
        <begin position="1188"/>
        <end position="1197"/>
    </location>
</feature>
<dbReference type="Pfam" id="PF00612">
    <property type="entry name" value="IQ"/>
    <property type="match status" value="1"/>
</dbReference>